<protein>
    <recommendedName>
        <fullName evidence="4">DNA mismatch repair protein MutL</fullName>
    </recommendedName>
</protein>
<keyword evidence="2 4" id="KW-0227">DNA damage</keyword>
<dbReference type="Gene3D" id="3.30.565.10">
    <property type="entry name" value="Histidine kinase-like ATPase, C-terminal domain"/>
    <property type="match status" value="1"/>
</dbReference>
<name>A0ABD5PCX2_9EURY</name>
<dbReference type="CDD" id="cd16926">
    <property type="entry name" value="HATPase_MutL-MLH-PMS-like"/>
    <property type="match status" value="1"/>
</dbReference>
<dbReference type="SMART" id="SM00853">
    <property type="entry name" value="MutL_C"/>
    <property type="match status" value="1"/>
</dbReference>
<keyword evidence="9" id="KW-1185">Reference proteome</keyword>
<evidence type="ECO:0000313" key="8">
    <source>
        <dbReference type="EMBL" id="MFC4358324.1"/>
    </source>
</evidence>
<dbReference type="Gene3D" id="3.30.1540.20">
    <property type="entry name" value="MutL, C-terminal domain, dimerisation subdomain"/>
    <property type="match status" value="1"/>
</dbReference>
<dbReference type="InterPro" id="IPR042120">
    <property type="entry name" value="MutL_C_dimsub"/>
</dbReference>
<dbReference type="SUPFAM" id="SSF118116">
    <property type="entry name" value="DNA mismatch repair protein MutL"/>
    <property type="match status" value="1"/>
</dbReference>
<dbReference type="GO" id="GO:0006298">
    <property type="term" value="P:mismatch repair"/>
    <property type="evidence" value="ECO:0007669"/>
    <property type="project" value="UniProtKB-UniRule"/>
</dbReference>
<evidence type="ECO:0000256" key="5">
    <source>
        <dbReference type="SAM" id="MobiDB-lite"/>
    </source>
</evidence>
<proteinExistence type="inferred from homology"/>
<evidence type="ECO:0000259" key="6">
    <source>
        <dbReference type="SMART" id="SM00853"/>
    </source>
</evidence>
<dbReference type="EMBL" id="JBHSDS010000006">
    <property type="protein sequence ID" value="MFC4358324.1"/>
    <property type="molecule type" value="Genomic_DNA"/>
</dbReference>
<comment type="caution">
    <text evidence="8">The sequence shown here is derived from an EMBL/GenBank/DDBJ whole genome shotgun (WGS) entry which is preliminary data.</text>
</comment>
<keyword evidence="8" id="KW-0540">Nuclease</keyword>
<feature type="domain" description="DNA mismatch repair protein S5" evidence="7">
    <location>
        <begin position="220"/>
        <end position="346"/>
    </location>
</feature>
<reference evidence="8 9" key="1">
    <citation type="journal article" date="2019" name="Int. J. Syst. Evol. Microbiol.">
        <title>The Global Catalogue of Microorganisms (GCM) 10K type strain sequencing project: providing services to taxonomists for standard genome sequencing and annotation.</title>
        <authorList>
            <consortium name="The Broad Institute Genomics Platform"/>
            <consortium name="The Broad Institute Genome Sequencing Center for Infectious Disease"/>
            <person name="Wu L."/>
            <person name="Ma J."/>
        </authorList>
    </citation>
    <scope>NUCLEOTIDE SEQUENCE [LARGE SCALE GENOMIC DNA]</scope>
    <source>
        <strain evidence="8 9">CGMCC 1.12553</strain>
    </source>
</reference>
<dbReference type="InterPro" id="IPR014762">
    <property type="entry name" value="DNA_mismatch_repair_CS"/>
</dbReference>
<dbReference type="SUPFAM" id="SSF54211">
    <property type="entry name" value="Ribosomal protein S5 domain 2-like"/>
    <property type="match status" value="1"/>
</dbReference>
<dbReference type="InterPro" id="IPR042121">
    <property type="entry name" value="MutL_C_regsub"/>
</dbReference>
<gene>
    <name evidence="4 8" type="primary">mutL</name>
    <name evidence="8" type="ORF">ACFO0N_10240</name>
</gene>
<dbReference type="HAMAP" id="MF_00149">
    <property type="entry name" value="DNA_mis_repair"/>
    <property type="match status" value="1"/>
</dbReference>
<dbReference type="InterPro" id="IPR002099">
    <property type="entry name" value="MutL/Mlh/PMS"/>
</dbReference>
<organism evidence="8 9">
    <name type="scientific">Halobium salinum</name>
    <dbReference type="NCBI Taxonomy" id="1364940"/>
    <lineage>
        <taxon>Archaea</taxon>
        <taxon>Methanobacteriati</taxon>
        <taxon>Methanobacteriota</taxon>
        <taxon>Stenosarchaea group</taxon>
        <taxon>Halobacteria</taxon>
        <taxon>Halobacteriales</taxon>
        <taxon>Haloferacaceae</taxon>
        <taxon>Halobium</taxon>
    </lineage>
</organism>
<dbReference type="PANTHER" id="PTHR10073">
    <property type="entry name" value="DNA MISMATCH REPAIR PROTEIN MLH, PMS, MUTL"/>
    <property type="match status" value="1"/>
</dbReference>
<keyword evidence="8" id="KW-0255">Endonuclease</keyword>
<dbReference type="NCBIfam" id="TIGR00585">
    <property type="entry name" value="mutl"/>
    <property type="match status" value="1"/>
</dbReference>
<dbReference type="InterPro" id="IPR013507">
    <property type="entry name" value="DNA_mismatch_S5_2-like"/>
</dbReference>
<comment type="similarity">
    <text evidence="1 4">Belongs to the DNA mismatch repair MutL/HexB family.</text>
</comment>
<accession>A0ABD5PCX2</accession>
<dbReference type="PANTHER" id="PTHR10073:SF12">
    <property type="entry name" value="DNA MISMATCH REPAIR PROTEIN MLH1"/>
    <property type="match status" value="1"/>
</dbReference>
<evidence type="ECO:0000256" key="3">
    <source>
        <dbReference type="ARBA" id="ARBA00023204"/>
    </source>
</evidence>
<keyword evidence="3 4" id="KW-0234">DNA repair</keyword>
<dbReference type="Pfam" id="PF01119">
    <property type="entry name" value="DNA_mis_repair"/>
    <property type="match status" value="1"/>
</dbReference>
<dbReference type="InterPro" id="IPR014721">
    <property type="entry name" value="Ribsml_uS5_D2-typ_fold_subgr"/>
</dbReference>
<dbReference type="Gene3D" id="3.30.1370.100">
    <property type="entry name" value="MutL, C-terminal domain, regulatory subdomain"/>
    <property type="match status" value="1"/>
</dbReference>
<dbReference type="InterPro" id="IPR020568">
    <property type="entry name" value="Ribosomal_Su5_D2-typ_SF"/>
</dbReference>
<dbReference type="Pfam" id="PF08676">
    <property type="entry name" value="MutL_C"/>
    <property type="match status" value="1"/>
</dbReference>
<dbReference type="SMART" id="SM01340">
    <property type="entry name" value="DNA_mis_repair"/>
    <property type="match status" value="1"/>
</dbReference>
<dbReference type="GO" id="GO:0004519">
    <property type="term" value="F:endonuclease activity"/>
    <property type="evidence" value="ECO:0007669"/>
    <property type="project" value="UniProtKB-KW"/>
</dbReference>
<evidence type="ECO:0000256" key="1">
    <source>
        <dbReference type="ARBA" id="ARBA00006082"/>
    </source>
</evidence>
<dbReference type="InterPro" id="IPR038973">
    <property type="entry name" value="MutL/Mlh/Pms-like"/>
</dbReference>
<dbReference type="RefSeq" id="WP_267623987.1">
    <property type="nucleotide sequence ID" value="NZ_JAODIW010000008.1"/>
</dbReference>
<sequence>MTDGSGRGVERLPDRTVERIAAGEVVTRPAAVVKELVENALDAGAESIEVDVVGDGTDLIRVADDGHGMAREDARLAVERHTTSKLRADDDLRGVRTLGFRGEALPSIAEAGELTLTTAPADGAGSGDGDGPATRLAVGDDGPDVSDAGRAPGTTVEVRNLFADRPARRKSLGGPKREFARVSDLVAGYALVRPDVRFRLTHDDRETFASPGSGGDVDAALAVYDRTVASRSTTFEAEAEVDLDGRRREVRVEGLLCYPSVTRASGEHIHVAVGGRLVRDDAVRRAVDSGYGSLLPDGRHPVAVARLDVPPETVDVNVHPAKREVAHADADAVAGVVERAVRDALSTADLRRAGDVAMDLDSSLAPAEGESDSRLAGATYVGQFRGTYLLFEADDDLLVVDQHAAHERVNYERLRAAVAEEGVPTRPLDPPETVSFPPGEAATVEAERETLAGLGFDVAPFGGGTFRVRSVPAPLGRVADLDALRETVAALHAGGDPDDGREELLADLACHPSLKAGDALGEAEATALRDRLAACERPFDCPHGRPTVLTVEESALIRGFDRHARLG</sequence>
<dbReference type="Gene3D" id="3.30.230.10">
    <property type="match status" value="1"/>
</dbReference>
<dbReference type="FunFam" id="3.30.565.10:FF:000003">
    <property type="entry name" value="DNA mismatch repair endonuclease MutL"/>
    <property type="match status" value="1"/>
</dbReference>
<dbReference type="InterPro" id="IPR036890">
    <property type="entry name" value="HATPase_C_sf"/>
</dbReference>
<dbReference type="AlphaFoldDB" id="A0ABD5PCX2"/>
<keyword evidence="8" id="KW-0378">Hydrolase</keyword>
<dbReference type="Pfam" id="PF13589">
    <property type="entry name" value="HATPase_c_3"/>
    <property type="match status" value="1"/>
</dbReference>
<dbReference type="CDD" id="cd00782">
    <property type="entry name" value="MutL_Trans"/>
    <property type="match status" value="1"/>
</dbReference>
<dbReference type="PROSITE" id="PS00058">
    <property type="entry name" value="DNA_MISMATCH_REPAIR_1"/>
    <property type="match status" value="1"/>
</dbReference>
<evidence type="ECO:0000313" key="9">
    <source>
        <dbReference type="Proteomes" id="UP001595921"/>
    </source>
</evidence>
<evidence type="ECO:0000256" key="2">
    <source>
        <dbReference type="ARBA" id="ARBA00022763"/>
    </source>
</evidence>
<dbReference type="InterPro" id="IPR014790">
    <property type="entry name" value="MutL_C"/>
</dbReference>
<evidence type="ECO:0000256" key="4">
    <source>
        <dbReference type="HAMAP-Rule" id="MF_00149"/>
    </source>
</evidence>
<comment type="function">
    <text evidence="4">This protein is involved in the repair of mismatches in DNA. It is required for dam-dependent methyl-directed DNA mismatch repair. May act as a 'molecular matchmaker', a protein that promotes the formation of a stable complex between two or more DNA-binding proteins in an ATP-dependent manner without itself being part of a final effector complex.</text>
</comment>
<feature type="domain" description="MutL C-terminal dimerisation" evidence="6">
    <location>
        <begin position="380"/>
        <end position="520"/>
    </location>
</feature>
<dbReference type="SUPFAM" id="SSF55874">
    <property type="entry name" value="ATPase domain of HSP90 chaperone/DNA topoisomerase II/histidine kinase"/>
    <property type="match status" value="1"/>
</dbReference>
<dbReference type="InterPro" id="IPR020667">
    <property type="entry name" value="DNA_mismatch_repair_MutL"/>
</dbReference>
<dbReference type="Proteomes" id="UP001595921">
    <property type="component" value="Unassembled WGS sequence"/>
</dbReference>
<evidence type="ECO:0000259" key="7">
    <source>
        <dbReference type="SMART" id="SM01340"/>
    </source>
</evidence>
<dbReference type="InterPro" id="IPR037198">
    <property type="entry name" value="MutL_C_sf"/>
</dbReference>
<feature type="region of interest" description="Disordered" evidence="5">
    <location>
        <begin position="118"/>
        <end position="153"/>
    </location>
</feature>